<dbReference type="AlphaFoldDB" id="A0A5C4MC28"/>
<protein>
    <recommendedName>
        <fullName evidence="4">Luciferase-like domain-containing protein</fullName>
    </recommendedName>
</protein>
<organism evidence="2 3">
    <name type="scientific">Mumia zhuanghuii</name>
    <dbReference type="NCBI Taxonomy" id="2585211"/>
    <lineage>
        <taxon>Bacteria</taxon>
        <taxon>Bacillati</taxon>
        <taxon>Actinomycetota</taxon>
        <taxon>Actinomycetes</taxon>
        <taxon>Propionibacteriales</taxon>
        <taxon>Nocardioidaceae</taxon>
        <taxon>Mumia</taxon>
    </lineage>
</organism>
<sequence>MEVSLHLPRFDVAGGAAAIAPVYAEVATIADEGGLRSLSVMDHYFQMEHYAGGAPDPMLEAYTGSWRRTPNASGSRCSSPGSRTAIRVCSRRSSQRWTS</sequence>
<comment type="caution">
    <text evidence="2">The sequence shown here is derived from an EMBL/GenBank/DDBJ whole genome shotgun (WGS) entry which is preliminary data.</text>
</comment>
<evidence type="ECO:0000313" key="3">
    <source>
        <dbReference type="Proteomes" id="UP000306740"/>
    </source>
</evidence>
<feature type="compositionally biased region" description="Basic residues" evidence="1">
    <location>
        <begin position="89"/>
        <end position="99"/>
    </location>
</feature>
<evidence type="ECO:0000313" key="2">
    <source>
        <dbReference type="EMBL" id="TNC35427.1"/>
    </source>
</evidence>
<gene>
    <name evidence="2" type="ORF">FHE65_27135</name>
</gene>
<reference evidence="2 3" key="1">
    <citation type="submission" date="2019-05" db="EMBL/GenBank/DDBJ databases">
        <title>Mumia sp. nov., isolated from the intestinal contents of plateau pika (Ochotona curzoniae) in the Qinghai-Tibet plateau of China.</title>
        <authorList>
            <person name="Tian Z."/>
        </authorList>
    </citation>
    <scope>NUCLEOTIDE SEQUENCE [LARGE SCALE GENOMIC DNA]</scope>
    <source>
        <strain evidence="3">527</strain>
    </source>
</reference>
<evidence type="ECO:0008006" key="4">
    <source>
        <dbReference type="Google" id="ProtNLM"/>
    </source>
</evidence>
<proteinExistence type="predicted"/>
<feature type="region of interest" description="Disordered" evidence="1">
    <location>
        <begin position="68"/>
        <end position="99"/>
    </location>
</feature>
<name>A0A5C4MC28_9ACTN</name>
<dbReference type="RefSeq" id="WP_139106972.1">
    <property type="nucleotide sequence ID" value="NZ_VDFR01000147.1"/>
</dbReference>
<accession>A0A5C4MC28</accession>
<dbReference type="EMBL" id="VDFR01000147">
    <property type="protein sequence ID" value="TNC35427.1"/>
    <property type="molecule type" value="Genomic_DNA"/>
</dbReference>
<dbReference type="Proteomes" id="UP000306740">
    <property type="component" value="Unassembled WGS sequence"/>
</dbReference>
<evidence type="ECO:0000256" key="1">
    <source>
        <dbReference type="SAM" id="MobiDB-lite"/>
    </source>
</evidence>
<feature type="compositionally biased region" description="Polar residues" evidence="1">
    <location>
        <begin position="68"/>
        <end position="82"/>
    </location>
</feature>